<dbReference type="Pfam" id="PF13177">
    <property type="entry name" value="DNA_pol3_delta2"/>
    <property type="match status" value="1"/>
</dbReference>
<dbReference type="FunFam" id="3.40.50.300:FF:000014">
    <property type="entry name" value="DNA polymerase III subunit gamma/tau"/>
    <property type="match status" value="1"/>
</dbReference>
<keyword evidence="6" id="KW-0479">Metal-binding</keyword>
<protein>
    <recommendedName>
        <fullName evidence="2">DNA-directed DNA polymerase</fullName>
        <ecNumber evidence="2">2.7.7.7</ecNumber>
    </recommendedName>
</protein>
<dbReference type="EC" id="2.7.7.7" evidence="2"/>
<feature type="compositionally biased region" description="Basic and acidic residues" evidence="12">
    <location>
        <begin position="552"/>
        <end position="561"/>
    </location>
</feature>
<evidence type="ECO:0000256" key="4">
    <source>
        <dbReference type="ARBA" id="ARBA00022695"/>
    </source>
</evidence>
<dbReference type="CDD" id="cd18137">
    <property type="entry name" value="HLD_clamp_pol_III_gamma_tau"/>
    <property type="match status" value="1"/>
</dbReference>
<dbReference type="GO" id="GO:0004386">
    <property type="term" value="F:helicase activity"/>
    <property type="evidence" value="ECO:0007669"/>
    <property type="project" value="UniProtKB-KW"/>
</dbReference>
<dbReference type="GO" id="GO:0005524">
    <property type="term" value="F:ATP binding"/>
    <property type="evidence" value="ECO:0007669"/>
    <property type="project" value="UniProtKB-KW"/>
</dbReference>
<dbReference type="SMART" id="SM00382">
    <property type="entry name" value="AAA"/>
    <property type="match status" value="1"/>
</dbReference>
<feature type="region of interest" description="Disordered" evidence="12">
    <location>
        <begin position="383"/>
        <end position="420"/>
    </location>
</feature>
<feature type="domain" description="AAA+ ATPase" evidence="13">
    <location>
        <begin position="37"/>
        <end position="178"/>
    </location>
</feature>
<dbReference type="InterPro" id="IPR008921">
    <property type="entry name" value="DNA_pol3_clamp-load_cplx_C"/>
</dbReference>
<evidence type="ECO:0000259" key="13">
    <source>
        <dbReference type="SMART" id="SM00382"/>
    </source>
</evidence>
<reference evidence="14" key="1">
    <citation type="submission" date="2019-08" db="EMBL/GenBank/DDBJ databases">
        <authorList>
            <person name="Kucharzyk K."/>
            <person name="Murdoch R.W."/>
            <person name="Higgins S."/>
            <person name="Loffler F."/>
        </authorList>
    </citation>
    <scope>NUCLEOTIDE SEQUENCE</scope>
</reference>
<keyword evidence="5" id="KW-0235">DNA replication</keyword>
<dbReference type="AlphaFoldDB" id="A0A644TMZ9"/>
<dbReference type="NCBIfam" id="TIGR02397">
    <property type="entry name" value="dnaX_nterm"/>
    <property type="match status" value="1"/>
</dbReference>
<dbReference type="SUPFAM" id="SSF48019">
    <property type="entry name" value="post-AAA+ oligomerization domain-like"/>
    <property type="match status" value="1"/>
</dbReference>
<keyword evidence="4" id="KW-0548">Nucleotidyltransferase</keyword>
<evidence type="ECO:0000256" key="10">
    <source>
        <dbReference type="ARBA" id="ARBA00022932"/>
    </source>
</evidence>
<dbReference type="CDD" id="cd00009">
    <property type="entry name" value="AAA"/>
    <property type="match status" value="1"/>
</dbReference>
<evidence type="ECO:0000256" key="8">
    <source>
        <dbReference type="ARBA" id="ARBA00022833"/>
    </source>
</evidence>
<evidence type="ECO:0000256" key="12">
    <source>
        <dbReference type="SAM" id="MobiDB-lite"/>
    </source>
</evidence>
<dbReference type="PANTHER" id="PTHR11669:SF0">
    <property type="entry name" value="PROTEIN STICHEL-LIKE 2"/>
    <property type="match status" value="1"/>
</dbReference>
<evidence type="ECO:0000256" key="5">
    <source>
        <dbReference type="ARBA" id="ARBA00022705"/>
    </source>
</evidence>
<dbReference type="GO" id="GO:0003887">
    <property type="term" value="F:DNA-directed DNA polymerase activity"/>
    <property type="evidence" value="ECO:0007669"/>
    <property type="project" value="UniProtKB-KW"/>
</dbReference>
<evidence type="ECO:0000256" key="2">
    <source>
        <dbReference type="ARBA" id="ARBA00012417"/>
    </source>
</evidence>
<keyword evidence="3" id="KW-0808">Transferase</keyword>
<comment type="catalytic activity">
    <reaction evidence="11">
        <text>DNA(n) + a 2'-deoxyribonucleoside 5'-triphosphate = DNA(n+1) + diphosphate</text>
        <dbReference type="Rhea" id="RHEA:22508"/>
        <dbReference type="Rhea" id="RHEA-COMP:17339"/>
        <dbReference type="Rhea" id="RHEA-COMP:17340"/>
        <dbReference type="ChEBI" id="CHEBI:33019"/>
        <dbReference type="ChEBI" id="CHEBI:61560"/>
        <dbReference type="ChEBI" id="CHEBI:173112"/>
        <dbReference type="EC" id="2.7.7.7"/>
    </reaction>
</comment>
<keyword evidence="14" id="KW-0347">Helicase</keyword>
<dbReference type="PANTHER" id="PTHR11669">
    <property type="entry name" value="REPLICATION FACTOR C / DNA POLYMERASE III GAMMA-TAU SUBUNIT"/>
    <property type="match status" value="1"/>
</dbReference>
<sequence length="604" mass="65017">MSYEVTATRKRPQTFEQLAGQQFVAATLEKSLETGRIAHAYLFSGPRGCGKTSTARILAKALNCEKGPTPEPCGVCDACKSVAAGSSLDVIEIDGASNTSVENVRQIKDEVLFPPNSSRYKIYIIDEVHMLSTSAFNALLKTIEEPPPYVVFMFATTEPHKVPATIKSRCQQFSFRLVPPETLVELLRSAAADIGVKAEPEALLWIARESGGSVRDAYTLFDQIASFSEGNISAALIREKLGLVGQDRMNGLFGRFVAGDGAGALADLEDILSSGVSPEQFVSDSVEFCRALLLLKNGITRESLLGAPLYSFDLAIGEALSGEMIEKLLSMFLAAYRNLKESIDPRYELDLVVAKASHILDYIQPSDLARSVERLKNYLERGAVPGPGASSPTTIAKASSGPSVPQSPANAPAVVKETPAPETSLQAQAPILAPHDVEGLKKVLVAHIRKSNVMLGAALEKSRSWLLGSGKLSILVTSRMEADMLEKFSGIIAEILSQRLGSACRFEVSLAGEAQAAEARERTIAASQARPVAFREATLQDAMGKAPQAAVRNEDRDESPKAEPSLTLNRKEEESIALVERLFKGKLEGFADIPQGVENTEPDL</sequence>
<dbReference type="PRINTS" id="PR00300">
    <property type="entry name" value="CLPPROTEASEA"/>
</dbReference>
<dbReference type="InterPro" id="IPR045085">
    <property type="entry name" value="HLD_clamp_pol_III_gamma_tau"/>
</dbReference>
<keyword evidence="9" id="KW-0067">ATP-binding</keyword>
<dbReference type="SUPFAM" id="SSF52540">
    <property type="entry name" value="P-loop containing nucleoside triphosphate hydrolases"/>
    <property type="match status" value="1"/>
</dbReference>
<dbReference type="GO" id="GO:0009360">
    <property type="term" value="C:DNA polymerase III complex"/>
    <property type="evidence" value="ECO:0007669"/>
    <property type="project" value="InterPro"/>
</dbReference>
<dbReference type="InterPro" id="IPR050238">
    <property type="entry name" value="DNA_Rep/Repair_Clamp_Loader"/>
</dbReference>
<evidence type="ECO:0000256" key="9">
    <source>
        <dbReference type="ARBA" id="ARBA00022840"/>
    </source>
</evidence>
<proteinExistence type="inferred from homology"/>
<name>A0A644TMZ9_9ZZZZ</name>
<keyword evidence="7" id="KW-0547">Nucleotide-binding</keyword>
<dbReference type="InterPro" id="IPR012763">
    <property type="entry name" value="DNA_pol_III_sug/sutau_N"/>
</dbReference>
<keyword evidence="10" id="KW-0239">DNA-directed DNA polymerase</keyword>
<evidence type="ECO:0000256" key="1">
    <source>
        <dbReference type="ARBA" id="ARBA00006360"/>
    </source>
</evidence>
<dbReference type="Pfam" id="PF22608">
    <property type="entry name" value="DNAX_ATPase_lid"/>
    <property type="match status" value="1"/>
</dbReference>
<dbReference type="GO" id="GO:0003677">
    <property type="term" value="F:DNA binding"/>
    <property type="evidence" value="ECO:0007669"/>
    <property type="project" value="InterPro"/>
</dbReference>
<keyword evidence="14" id="KW-0378">Hydrolase</keyword>
<accession>A0A644TMZ9</accession>
<dbReference type="NCBIfam" id="NF004046">
    <property type="entry name" value="PRK05563.1"/>
    <property type="match status" value="1"/>
</dbReference>
<dbReference type="Pfam" id="PF12169">
    <property type="entry name" value="DNA_pol3_gamma3"/>
    <property type="match status" value="1"/>
</dbReference>
<feature type="compositionally biased region" description="Polar residues" evidence="12">
    <location>
        <begin position="390"/>
        <end position="409"/>
    </location>
</feature>
<dbReference type="InterPro" id="IPR027417">
    <property type="entry name" value="P-loop_NTPase"/>
</dbReference>
<dbReference type="GO" id="GO:0006261">
    <property type="term" value="P:DNA-templated DNA replication"/>
    <property type="evidence" value="ECO:0007669"/>
    <property type="project" value="TreeGrafter"/>
</dbReference>
<dbReference type="EMBL" id="VSSQ01000038">
    <property type="protein sequence ID" value="MPL67767.1"/>
    <property type="molecule type" value="Genomic_DNA"/>
</dbReference>
<gene>
    <name evidence="14" type="primary">ruvB_9</name>
    <name evidence="14" type="ORF">SDC9_13470</name>
</gene>
<organism evidence="14">
    <name type="scientific">bioreactor metagenome</name>
    <dbReference type="NCBI Taxonomy" id="1076179"/>
    <lineage>
        <taxon>unclassified sequences</taxon>
        <taxon>metagenomes</taxon>
        <taxon>ecological metagenomes</taxon>
    </lineage>
</organism>
<dbReference type="Gene3D" id="3.40.50.300">
    <property type="entry name" value="P-loop containing nucleotide triphosphate hydrolases"/>
    <property type="match status" value="1"/>
</dbReference>
<dbReference type="Gene3D" id="1.20.272.10">
    <property type="match status" value="1"/>
</dbReference>
<comment type="caution">
    <text evidence="14">The sequence shown here is derived from an EMBL/GenBank/DDBJ whole genome shotgun (WGS) entry which is preliminary data.</text>
</comment>
<evidence type="ECO:0000256" key="11">
    <source>
        <dbReference type="ARBA" id="ARBA00049244"/>
    </source>
</evidence>
<comment type="similarity">
    <text evidence="1">Belongs to the DnaX/STICHEL family.</text>
</comment>
<evidence type="ECO:0000313" key="14">
    <source>
        <dbReference type="EMBL" id="MPL67767.1"/>
    </source>
</evidence>
<evidence type="ECO:0000256" key="3">
    <source>
        <dbReference type="ARBA" id="ARBA00022679"/>
    </source>
</evidence>
<dbReference type="InterPro" id="IPR022754">
    <property type="entry name" value="DNA_pol_III_gamma-3"/>
</dbReference>
<feature type="region of interest" description="Disordered" evidence="12">
    <location>
        <begin position="543"/>
        <end position="570"/>
    </location>
</feature>
<dbReference type="GO" id="GO:0046872">
    <property type="term" value="F:metal ion binding"/>
    <property type="evidence" value="ECO:0007669"/>
    <property type="project" value="UniProtKB-KW"/>
</dbReference>
<dbReference type="Gene3D" id="1.10.8.60">
    <property type="match status" value="1"/>
</dbReference>
<dbReference type="GO" id="GO:0016787">
    <property type="term" value="F:hydrolase activity"/>
    <property type="evidence" value="ECO:0007669"/>
    <property type="project" value="UniProtKB-KW"/>
</dbReference>
<dbReference type="InterPro" id="IPR001270">
    <property type="entry name" value="ClpA/B"/>
</dbReference>
<evidence type="ECO:0000256" key="6">
    <source>
        <dbReference type="ARBA" id="ARBA00022723"/>
    </source>
</evidence>
<keyword evidence="8" id="KW-0862">Zinc</keyword>
<dbReference type="InterPro" id="IPR003593">
    <property type="entry name" value="AAA+_ATPase"/>
</dbReference>
<evidence type="ECO:0000256" key="7">
    <source>
        <dbReference type="ARBA" id="ARBA00022741"/>
    </source>
</evidence>